<comment type="caution">
    <text evidence="2">The sequence shown here is derived from an EMBL/GenBank/DDBJ whole genome shotgun (WGS) entry which is preliminary data.</text>
</comment>
<evidence type="ECO:0000313" key="2">
    <source>
        <dbReference type="EMBL" id="KAF7269695.1"/>
    </source>
</evidence>
<proteinExistence type="predicted"/>
<sequence>MISSVPNELVRHDGTQMAKKQMQVVPDDERYSPFTSLFAALFPTARKTDEKHDVSGRNLRKMKKTTASGRQQVTRSAERKLKTNAKRYHETARPKKKNRRRAAPAFADSTSIVCETLGMAKVTGTREEGLRSKERKRTVTGATIIRC</sequence>
<gene>
    <name evidence="2" type="ORF">GWI33_017279</name>
</gene>
<dbReference type="EMBL" id="JAACXV010014194">
    <property type="protein sequence ID" value="KAF7269695.1"/>
    <property type="molecule type" value="Genomic_DNA"/>
</dbReference>
<dbReference type="AlphaFoldDB" id="A0A834I2C0"/>
<evidence type="ECO:0000256" key="1">
    <source>
        <dbReference type="SAM" id="MobiDB-lite"/>
    </source>
</evidence>
<accession>A0A834I2C0</accession>
<reference evidence="2" key="1">
    <citation type="submission" date="2020-08" db="EMBL/GenBank/DDBJ databases">
        <title>Genome sequencing and assembly of the red palm weevil Rhynchophorus ferrugineus.</title>
        <authorList>
            <person name="Dias G.B."/>
            <person name="Bergman C.M."/>
            <person name="Manee M."/>
        </authorList>
    </citation>
    <scope>NUCLEOTIDE SEQUENCE</scope>
    <source>
        <strain evidence="2">AA-2017</strain>
        <tissue evidence="2">Whole larva</tissue>
    </source>
</reference>
<name>A0A834I2C0_RHYFE</name>
<evidence type="ECO:0000313" key="3">
    <source>
        <dbReference type="Proteomes" id="UP000625711"/>
    </source>
</evidence>
<feature type="region of interest" description="Disordered" evidence="1">
    <location>
        <begin position="47"/>
        <end position="106"/>
    </location>
</feature>
<protein>
    <submittedName>
        <fullName evidence="2">Uncharacterized protein</fullName>
    </submittedName>
</protein>
<dbReference type="Proteomes" id="UP000625711">
    <property type="component" value="Unassembled WGS sequence"/>
</dbReference>
<feature type="compositionally biased region" description="Basic and acidic residues" evidence="1">
    <location>
        <begin position="76"/>
        <end position="93"/>
    </location>
</feature>
<keyword evidence="3" id="KW-1185">Reference proteome</keyword>
<organism evidence="2 3">
    <name type="scientific">Rhynchophorus ferrugineus</name>
    <name type="common">Red palm weevil</name>
    <name type="synonym">Curculio ferrugineus</name>
    <dbReference type="NCBI Taxonomy" id="354439"/>
    <lineage>
        <taxon>Eukaryota</taxon>
        <taxon>Metazoa</taxon>
        <taxon>Ecdysozoa</taxon>
        <taxon>Arthropoda</taxon>
        <taxon>Hexapoda</taxon>
        <taxon>Insecta</taxon>
        <taxon>Pterygota</taxon>
        <taxon>Neoptera</taxon>
        <taxon>Endopterygota</taxon>
        <taxon>Coleoptera</taxon>
        <taxon>Polyphaga</taxon>
        <taxon>Cucujiformia</taxon>
        <taxon>Curculionidae</taxon>
        <taxon>Dryophthorinae</taxon>
        <taxon>Rhynchophorus</taxon>
    </lineage>
</organism>
<feature type="compositionally biased region" description="Polar residues" evidence="1">
    <location>
        <begin position="65"/>
        <end position="75"/>
    </location>
</feature>